<dbReference type="OMA" id="ALENMAH"/>
<dbReference type="GO" id="GO:0042802">
    <property type="term" value="F:identical protein binding"/>
    <property type="evidence" value="ECO:0007669"/>
    <property type="project" value="EnsemblFungi"/>
</dbReference>
<evidence type="ECO:0008006" key="4">
    <source>
        <dbReference type="Google" id="ProtNLM"/>
    </source>
</evidence>
<dbReference type="InterPro" id="IPR037470">
    <property type="entry name" value="IVY1"/>
</dbReference>
<dbReference type="PANTHER" id="PTHR38407:SF1">
    <property type="entry name" value="PROTEIN IVY1"/>
    <property type="match status" value="1"/>
</dbReference>
<dbReference type="GO" id="GO:0000329">
    <property type="term" value="C:fungal-type vacuole membrane"/>
    <property type="evidence" value="ECO:0007669"/>
    <property type="project" value="EnsemblFungi"/>
</dbReference>
<dbReference type="GeneID" id="11469323"/>
<organism evidence="2 3">
    <name type="scientific">Eremothecium cymbalariae (strain CBS 270.75 / DBVPG 7215 / KCTC 17166 / NRRL Y-17582)</name>
    <name type="common">Yeast</name>
    <dbReference type="NCBI Taxonomy" id="931890"/>
    <lineage>
        <taxon>Eukaryota</taxon>
        <taxon>Fungi</taxon>
        <taxon>Dikarya</taxon>
        <taxon>Ascomycota</taxon>
        <taxon>Saccharomycotina</taxon>
        <taxon>Saccharomycetes</taxon>
        <taxon>Saccharomycetales</taxon>
        <taxon>Saccharomycetaceae</taxon>
        <taxon>Eremothecium</taxon>
    </lineage>
</organism>
<dbReference type="FunCoup" id="G8JT46">
    <property type="interactions" value="55"/>
</dbReference>
<dbReference type="PANTHER" id="PTHR38407">
    <property type="entry name" value="PROTEIN IVY1"/>
    <property type="match status" value="1"/>
</dbReference>
<evidence type="ECO:0000256" key="1">
    <source>
        <dbReference type="SAM" id="MobiDB-lite"/>
    </source>
</evidence>
<name>G8JT46_ERECY</name>
<keyword evidence="3" id="KW-1185">Reference proteome</keyword>
<dbReference type="Gene3D" id="1.20.1270.60">
    <property type="entry name" value="Arfaptin homology (AH) domain/BAR domain"/>
    <property type="match status" value="1"/>
</dbReference>
<dbReference type="HOGENOM" id="CLU_034174_1_0_1"/>
<feature type="compositionally biased region" description="Basic and acidic residues" evidence="1">
    <location>
        <begin position="420"/>
        <end position="434"/>
    </location>
</feature>
<reference evidence="3" key="1">
    <citation type="journal article" date="2012" name="G3 (Bethesda)">
        <title>Pichia sorbitophila, an interspecies yeast hybrid reveals early steps of genome resolution following polyploidization.</title>
        <authorList>
            <person name="Leh Louis V."/>
            <person name="Despons L."/>
            <person name="Friedrich A."/>
            <person name="Martin T."/>
            <person name="Durrens P."/>
            <person name="Casaregola S."/>
            <person name="Neuveglise C."/>
            <person name="Fairhead C."/>
            <person name="Marck C."/>
            <person name="Cruz J.A."/>
            <person name="Straub M.L."/>
            <person name="Kugler V."/>
            <person name="Sacerdot C."/>
            <person name="Uzunov Z."/>
            <person name="Thierry A."/>
            <person name="Weiss S."/>
            <person name="Bleykasten C."/>
            <person name="De Montigny J."/>
            <person name="Jacques N."/>
            <person name="Jung P."/>
            <person name="Lemaire M."/>
            <person name="Mallet S."/>
            <person name="Morel G."/>
            <person name="Richard G.F."/>
            <person name="Sarkar A."/>
            <person name="Savel G."/>
            <person name="Schacherer J."/>
            <person name="Seret M.L."/>
            <person name="Talla E."/>
            <person name="Samson G."/>
            <person name="Jubin C."/>
            <person name="Poulain J."/>
            <person name="Vacherie B."/>
            <person name="Barbe V."/>
            <person name="Pelletier E."/>
            <person name="Sherman D.J."/>
            <person name="Westhof E."/>
            <person name="Weissenbach J."/>
            <person name="Baret P.V."/>
            <person name="Wincker P."/>
            <person name="Gaillardin C."/>
            <person name="Dujon B."/>
            <person name="Souciet J.L."/>
        </authorList>
    </citation>
    <scope>NUCLEOTIDE SEQUENCE [LARGE SCALE GENOMIC DNA]</scope>
    <source>
        <strain evidence="3">CBS 270.75 / DBVPG 7215 / KCTC 17166 / NRRL Y-17582</strain>
    </source>
</reference>
<dbReference type="KEGG" id="erc:Ecym_4120"/>
<dbReference type="EMBL" id="CP002500">
    <property type="protein sequence ID" value="AET39199.1"/>
    <property type="molecule type" value="Genomic_DNA"/>
</dbReference>
<dbReference type="InterPro" id="IPR027267">
    <property type="entry name" value="AH/BAR_dom_sf"/>
</dbReference>
<dbReference type="RefSeq" id="XP_003646016.1">
    <property type="nucleotide sequence ID" value="XM_003645968.1"/>
</dbReference>
<evidence type="ECO:0000313" key="2">
    <source>
        <dbReference type="EMBL" id="AET39199.1"/>
    </source>
</evidence>
<feature type="region of interest" description="Disordered" evidence="1">
    <location>
        <begin position="413"/>
        <end position="471"/>
    </location>
</feature>
<protein>
    <recommendedName>
        <fullName evidence="4">IMD domain-containing protein</fullName>
    </recommendedName>
</protein>
<feature type="region of interest" description="Disordered" evidence="1">
    <location>
        <begin position="23"/>
        <end position="78"/>
    </location>
</feature>
<feature type="compositionally biased region" description="Polar residues" evidence="1">
    <location>
        <begin position="337"/>
        <end position="350"/>
    </location>
</feature>
<dbReference type="Proteomes" id="UP000006790">
    <property type="component" value="Chromosome 4"/>
</dbReference>
<gene>
    <name evidence="2" type="ordered locus">Ecym_4120</name>
</gene>
<accession>G8JT46</accession>
<dbReference type="GO" id="GO:0045121">
    <property type="term" value="C:membrane raft"/>
    <property type="evidence" value="ECO:0007669"/>
    <property type="project" value="EnsemblFungi"/>
</dbReference>
<proteinExistence type="predicted"/>
<dbReference type="STRING" id="931890.G8JT46"/>
<feature type="region of interest" description="Disordered" evidence="1">
    <location>
        <begin position="299"/>
        <end position="362"/>
    </location>
</feature>
<dbReference type="GO" id="GO:0042144">
    <property type="term" value="P:vacuole fusion, non-autophagic"/>
    <property type="evidence" value="ECO:0007669"/>
    <property type="project" value="EnsemblFungi"/>
</dbReference>
<dbReference type="OrthoDB" id="5594612at2759"/>
<sequence>MVMSPTHYAPHLSEFYSIFDNQEDQERQQQTKPRGEHAESIELGLQQEAYRRGGKRSMSLAESADSFSQMRRPSSIRSTSTSITDLQTLITKKDMSQTNDMMNKLVDEVGDYALSLVGNAAKASNVAFALENMAHLKGCNDDSADKFLNASGVFHLLANHDRIIANLVTETLVPSLRERISLFSTGYKGNELSFKKRFRDETTKLKLQERYNIELAKRKNRNLFSYRESLMNMQHLLDSLEALKHDYYQDSYDLVESSCKDVLKDFATLTRAQIEISENLARKGWSGGGLDNLIVDAEDPFSKDKEDTDDSDLYRTSNGGEPGESHEDADAGDFSESLPSDKTVNITTNPNEDDISKNDCSANRHSEANITPVSSAVNHTITPSSFKIDSYDGVENLEGFKTNTLVDYSFSLPATGSKSQSHENKSNGESDRQRYHTVPSIPEEIETSDNSSSRLVSGVSKLDITEVSTDD</sequence>
<dbReference type="InParanoid" id="G8JT46"/>
<dbReference type="AlphaFoldDB" id="G8JT46"/>
<dbReference type="GO" id="GO:0005543">
    <property type="term" value="F:phospholipid binding"/>
    <property type="evidence" value="ECO:0007669"/>
    <property type="project" value="EnsemblFungi"/>
</dbReference>
<feature type="compositionally biased region" description="Basic and acidic residues" evidence="1">
    <location>
        <begin position="24"/>
        <end position="40"/>
    </location>
</feature>
<evidence type="ECO:0000313" key="3">
    <source>
        <dbReference type="Proteomes" id="UP000006790"/>
    </source>
</evidence>
<dbReference type="eggNOG" id="ENOG502QTA6">
    <property type="taxonomic scope" value="Eukaryota"/>
</dbReference>